<name>A0A192A5X7_9RALS</name>
<dbReference type="InterPro" id="IPR014347">
    <property type="entry name" value="Tautomerase/MIF_sf"/>
</dbReference>
<keyword evidence="2" id="KW-1185">Reference proteome</keyword>
<gene>
    <name evidence="1" type="ORF">A9Y76_25340</name>
</gene>
<reference evidence="2" key="1">
    <citation type="submission" date="2016-06" db="EMBL/GenBank/DDBJ databases">
        <authorList>
            <person name="Xu Y."/>
            <person name="Nagy A."/>
            <person name="Yan X."/>
            <person name="Kim S.W."/>
            <person name="Haley B."/>
            <person name="Liu N.T."/>
            <person name="Nou X."/>
        </authorList>
    </citation>
    <scope>NUCLEOTIDE SEQUENCE [LARGE SCALE GENOMIC DNA]</scope>
    <source>
        <strain evidence="2">ATCC 49129</strain>
    </source>
</reference>
<dbReference type="Proteomes" id="UP000078572">
    <property type="component" value="Chromosome 2"/>
</dbReference>
<dbReference type="EMBL" id="CP016023">
    <property type="protein sequence ID" value="ANJ75794.1"/>
    <property type="molecule type" value="Genomic_DNA"/>
</dbReference>
<evidence type="ECO:0000313" key="1">
    <source>
        <dbReference type="EMBL" id="ANJ75794.1"/>
    </source>
</evidence>
<dbReference type="Gene3D" id="3.30.429.10">
    <property type="entry name" value="Macrophage Migration Inhibitory Factor"/>
    <property type="match status" value="1"/>
</dbReference>
<sequence length="152" mass="16109">MPNILVKIPADTFDGDARTALARRITHAAAQAEQIADDPRSRATTWVVIEEAPAGAWWCGGTDMSAHIVPCLAIAHVPAGVLDAAARALFVQQMHEAFAQALPAADGRRVVTSVMLRDVADGTWGVNGALWALPDFARAAGYAHLQHLVAQP</sequence>
<organism evidence="1 2">
    <name type="scientific">Ralstonia insidiosa</name>
    <dbReference type="NCBI Taxonomy" id="190721"/>
    <lineage>
        <taxon>Bacteria</taxon>
        <taxon>Pseudomonadati</taxon>
        <taxon>Pseudomonadota</taxon>
        <taxon>Betaproteobacteria</taxon>
        <taxon>Burkholderiales</taxon>
        <taxon>Burkholderiaceae</taxon>
        <taxon>Ralstonia</taxon>
    </lineage>
</organism>
<accession>A0A192A5X7</accession>
<evidence type="ECO:0000313" key="2">
    <source>
        <dbReference type="Proteomes" id="UP000078572"/>
    </source>
</evidence>
<dbReference type="STRING" id="190721.ACS15_5517"/>
<dbReference type="AlphaFoldDB" id="A0A192A5X7"/>
<protein>
    <submittedName>
        <fullName evidence="1">Tautomerase</fullName>
    </submittedName>
</protein>
<dbReference type="OrthoDB" id="8225112at2"/>
<proteinExistence type="predicted"/>